<keyword evidence="3" id="KW-1185">Reference proteome</keyword>
<name>A0ABQ3TK42_9ACTN</name>
<dbReference type="EMBL" id="BNED01000005">
    <property type="protein sequence ID" value="GHI80340.1"/>
    <property type="molecule type" value="Genomic_DNA"/>
</dbReference>
<organism evidence="2 3">
    <name type="scientific">Streptomyces spororaveus</name>
    <dbReference type="NCBI Taxonomy" id="284039"/>
    <lineage>
        <taxon>Bacteria</taxon>
        <taxon>Bacillati</taxon>
        <taxon>Actinomycetota</taxon>
        <taxon>Actinomycetes</taxon>
        <taxon>Kitasatosporales</taxon>
        <taxon>Streptomycetaceae</taxon>
        <taxon>Streptomyces</taxon>
    </lineage>
</organism>
<protein>
    <submittedName>
        <fullName evidence="2">Uncharacterized protein</fullName>
    </submittedName>
</protein>
<evidence type="ECO:0000313" key="3">
    <source>
        <dbReference type="Proteomes" id="UP000608522"/>
    </source>
</evidence>
<comment type="caution">
    <text evidence="2">The sequence shown here is derived from an EMBL/GenBank/DDBJ whole genome shotgun (WGS) entry which is preliminary data.</text>
</comment>
<feature type="region of interest" description="Disordered" evidence="1">
    <location>
        <begin position="66"/>
        <end position="91"/>
    </location>
</feature>
<dbReference type="Proteomes" id="UP000608522">
    <property type="component" value="Unassembled WGS sequence"/>
</dbReference>
<sequence length="91" mass="9143">MPLGRRLRYAGAARAGYEAGRRHGTAAADRAERSARAAAPGSGTRLPEAGRCSGGFACRAPSGRVGLLGGGSDLRKPADPVPSPGAGSEER</sequence>
<feature type="region of interest" description="Disordered" evidence="1">
    <location>
        <begin position="12"/>
        <end position="51"/>
    </location>
</feature>
<accession>A0ABQ3TK42</accession>
<proteinExistence type="predicted"/>
<evidence type="ECO:0000313" key="2">
    <source>
        <dbReference type="EMBL" id="GHI80340.1"/>
    </source>
</evidence>
<gene>
    <name evidence="2" type="ORF">Sspor_59010</name>
</gene>
<evidence type="ECO:0000256" key="1">
    <source>
        <dbReference type="SAM" id="MobiDB-lite"/>
    </source>
</evidence>
<reference evidence="3" key="1">
    <citation type="submission" date="2023-07" db="EMBL/GenBank/DDBJ databases">
        <title>Whole genome shotgun sequence of Streptomyces spororaveus NBRC 15456.</title>
        <authorList>
            <person name="Komaki H."/>
            <person name="Tamura T."/>
        </authorList>
    </citation>
    <scope>NUCLEOTIDE SEQUENCE [LARGE SCALE GENOMIC DNA]</scope>
    <source>
        <strain evidence="3">NBRC 15456</strain>
    </source>
</reference>